<protein>
    <submittedName>
        <fullName evidence="1">Uncharacterized protein</fullName>
    </submittedName>
</protein>
<dbReference type="RefSeq" id="WP_012187408.1">
    <property type="nucleotide sequence ID" value="NC_009958.1"/>
</dbReference>
<dbReference type="EMBL" id="CP000834">
    <property type="protein sequence ID" value="ABV95840.1"/>
    <property type="molecule type" value="Genomic_DNA"/>
</dbReference>
<geneLocation type="plasmid" evidence="1 2">
    <name>pDSHI04</name>
</geneLocation>
<sequence length="678" mass="73935">MMYRDLLFPRLQGLRVVLCGLWLLAPGTGAAEILAAPTRAAGPEAPVGPAPVVFGLRNAPDSAAVPTELGDGQYFVEGAVFSVRDGRLSLAAPPTTPWEGLLSDGTLSVPVAIRADHLCVATDAELDAALRLPAAEKSGLTLCLGPGRFGNFKWHAHRGAFVGLDPARPMVVTSRDPANPAILSRWIMGSTDDRPNGDLILRDLVFELDAPQVTRLSDLGFRGVTNALELGWKGIPTRNMVIERVAFRGPLGEAFAGALPVERILNGINGYALELTIRDVTFSGLMNSMQLQGEDILVEHTRTRHGWGDMLRISAVRLPEGRCRQSRNIVFRNNIMENIWSNNQYHPDAIHMFPVAKIACGVSDVTIEGNIVYMGAEGTRQPGFITGFRATDPMPVPDDLPFEPSLLHRFEAPGTTRLPAARCPERRVQLGIQKLPSEGVLRVLPPEGQVMTAYGRPAEVVEITGPWEVLRIACNGKGVDQWDLRGAKPGPQGFFSNNVVGPEGYSNLKIRHNVLWITSPNGIRFSDPDNRGLYVHHNSLLQPFPGDANGDGRPHTSADGFNPDWQGARLLLTGADVRVHHNISATLGRQRNQPGWNDNDDGLRSTDLGRSMRIRFGGPGLIQTSDGPQPGVYLPTTPREAIEMARPLPGEFLDNRRIGAVAGAAERDWYDWSWVPDR</sequence>
<dbReference type="InterPro" id="IPR011050">
    <property type="entry name" value="Pectin_lyase_fold/virulence"/>
</dbReference>
<dbReference type="KEGG" id="dsh:Dshi_4125"/>
<keyword evidence="1" id="KW-0614">Plasmid</keyword>
<gene>
    <name evidence="1" type="ordered locus">Dshi_4125</name>
</gene>
<dbReference type="AlphaFoldDB" id="A8LUC3"/>
<evidence type="ECO:0000313" key="1">
    <source>
        <dbReference type="EMBL" id="ABV95840.1"/>
    </source>
</evidence>
<dbReference type="InterPro" id="IPR012334">
    <property type="entry name" value="Pectin_lyas_fold"/>
</dbReference>
<dbReference type="Gene3D" id="2.160.20.10">
    <property type="entry name" value="Single-stranded right-handed beta-helix, Pectin lyase-like"/>
    <property type="match status" value="1"/>
</dbReference>
<keyword evidence="2" id="KW-1185">Reference proteome</keyword>
<reference evidence="2" key="1">
    <citation type="journal article" date="2010" name="ISME J.">
        <title>The complete genome sequence of the algal symbiont Dinoroseobacter shibae: a hitchhiker's guide to life in the sea.</title>
        <authorList>
            <person name="Wagner-Dobler I."/>
            <person name="Ballhausen B."/>
            <person name="Berger M."/>
            <person name="Brinkhoff T."/>
            <person name="Buchholz I."/>
            <person name="Bunk B."/>
            <person name="Cypionka H."/>
            <person name="Daniel R."/>
            <person name="Drepper T."/>
            <person name="Gerdts G."/>
            <person name="Hahnke S."/>
            <person name="Han C."/>
            <person name="Jahn D."/>
            <person name="Kalhoefer D."/>
            <person name="Kiss H."/>
            <person name="Klenk H.P."/>
            <person name="Kyrpides N."/>
            <person name="Liebl W."/>
            <person name="Liesegang H."/>
            <person name="Meincke L."/>
            <person name="Pati A."/>
            <person name="Petersen J."/>
            <person name="Piekarski T."/>
            <person name="Pommerenke C."/>
            <person name="Pradella S."/>
            <person name="Pukall R."/>
            <person name="Rabus R."/>
            <person name="Stackebrandt E."/>
            <person name="Thole S."/>
            <person name="Thompson L."/>
            <person name="Tielen P."/>
            <person name="Tomasch J."/>
            <person name="von Jan M."/>
            <person name="Wanphrut N."/>
            <person name="Wichels A."/>
            <person name="Zech H."/>
            <person name="Simon M."/>
        </authorList>
    </citation>
    <scope>NUCLEOTIDE SEQUENCE [LARGE SCALE GENOMIC DNA]</scope>
    <source>
        <strain evidence="2">DSM 16493 / NCIMB 14021 / DFL 12</strain>
        <plasmid evidence="2">Plasmid pDSHI04</plasmid>
    </source>
</reference>
<evidence type="ECO:0000313" key="2">
    <source>
        <dbReference type="Proteomes" id="UP000006833"/>
    </source>
</evidence>
<dbReference type="HOGENOM" id="CLU_405309_0_0_5"/>
<dbReference type="Proteomes" id="UP000006833">
    <property type="component" value="Plasmid pDSHI04"/>
</dbReference>
<name>A8LUC3_DINSH</name>
<dbReference type="OrthoDB" id="9888202at2"/>
<proteinExistence type="predicted"/>
<organism evidence="1 2">
    <name type="scientific">Dinoroseobacter shibae (strain DSM 16493 / NCIMB 14021 / DFL 12)</name>
    <dbReference type="NCBI Taxonomy" id="398580"/>
    <lineage>
        <taxon>Bacteria</taxon>
        <taxon>Pseudomonadati</taxon>
        <taxon>Pseudomonadota</taxon>
        <taxon>Alphaproteobacteria</taxon>
        <taxon>Rhodobacterales</taxon>
        <taxon>Roseobacteraceae</taxon>
        <taxon>Dinoroseobacter</taxon>
    </lineage>
</organism>
<accession>A8LUC3</accession>
<dbReference type="SUPFAM" id="SSF51126">
    <property type="entry name" value="Pectin lyase-like"/>
    <property type="match status" value="1"/>
</dbReference>